<dbReference type="Proteomes" id="UP000246073">
    <property type="component" value="Unassembled WGS sequence"/>
</dbReference>
<organism evidence="1 2">
    <name type="scientific">Ochrobactrum soli</name>
    <dbReference type="NCBI Taxonomy" id="2448455"/>
    <lineage>
        <taxon>Bacteria</taxon>
        <taxon>Pseudomonadati</taxon>
        <taxon>Pseudomonadota</taxon>
        <taxon>Alphaproteobacteria</taxon>
        <taxon>Hyphomicrobiales</taxon>
        <taxon>Brucellaceae</taxon>
        <taxon>Brucella/Ochrobactrum group</taxon>
        <taxon>Ochrobactrum</taxon>
    </lineage>
</organism>
<accession>A0A2P9HQT1</accession>
<name>A0A2P9HQT1_9HYPH</name>
<sequence length="37" mass="3922">MLNRPEIPLFRDRVAVAGPNSAAFIGPVSGLEGENLI</sequence>
<dbReference type="AlphaFoldDB" id="A0A2P9HQT1"/>
<proteinExistence type="predicted"/>
<protein>
    <submittedName>
        <fullName evidence="1">Uncharacterized protein</fullName>
    </submittedName>
</protein>
<reference evidence="2" key="1">
    <citation type="submission" date="2017-12" db="EMBL/GenBank/DDBJ databases">
        <authorList>
            <person name="Diaz M."/>
        </authorList>
    </citation>
    <scope>NUCLEOTIDE SEQUENCE [LARGE SCALE GENOMIC DNA]</scope>
    <source>
        <strain evidence="2">FI11154</strain>
    </source>
</reference>
<gene>
    <name evidence="1" type="ORF">OHAE_2354</name>
</gene>
<evidence type="ECO:0000313" key="1">
    <source>
        <dbReference type="EMBL" id="SPL66487.1"/>
    </source>
</evidence>
<dbReference type="EMBL" id="OOFM01000005">
    <property type="protein sequence ID" value="SPL66487.1"/>
    <property type="molecule type" value="Genomic_DNA"/>
</dbReference>
<evidence type="ECO:0000313" key="2">
    <source>
        <dbReference type="Proteomes" id="UP000246073"/>
    </source>
</evidence>